<sequence length="490" mass="56078">MAQEVSTNGQRISSSHDTHKYKDVKHTVPDREIKQQAKRDEPDTDQGTEESGYGKSIRNIWAGFSKGYSQVPDRKQIYSRRSSFGSLQSSLQQSQVHDKTGKYVSSVTELEEIRGLEREIERLLKGNDRHDAARGKIEGDLRAMQRQNDISEDLVRKLQAKNQQLEFEKQEIEEKHNTFIRKQQEASFNQMTTSRWMPVEDSKVIGDLDRLKRDMRNWAKKVSVNDLNALVRSLGQRETAALTEALTHVVVFENGGLPQGLSAKKSPSLLLTALLTHHVYKTLFKSPFFFISGNIVDGRFVLSEYRMGLEFVYRAGRYSNEEDAHIWRSDFLRLQLPPMAAETSEQGKNLHRITETQIAEVANRQASDFLEGAAQYLIGNEGREIIADKLRVIYREAASVSYMLWTRRTTLQILTLKDINPKFHPEVKHLVPHSSVDYENHEDQLRGRAISIIVHPLLLVCGTDDAKDYDHSRVWAPAEVWLDSSVSSDD</sequence>
<dbReference type="Proteomes" id="UP000297229">
    <property type="component" value="Unassembled WGS sequence"/>
</dbReference>
<reference evidence="3 4" key="1">
    <citation type="submission" date="2017-12" db="EMBL/GenBank/DDBJ databases">
        <title>Comparative genomics of Botrytis spp.</title>
        <authorList>
            <person name="Valero-Jimenez C.A."/>
            <person name="Tapia P."/>
            <person name="Veloso J."/>
            <person name="Silva-Moreno E."/>
            <person name="Staats M."/>
            <person name="Valdes J.H."/>
            <person name="Van Kan J.A.L."/>
        </authorList>
    </citation>
    <scope>NUCLEOTIDE SEQUENCE [LARGE SCALE GENOMIC DNA]</scope>
    <source>
        <strain evidence="3 4">Be9601</strain>
    </source>
</reference>
<keyword evidence="4" id="KW-1185">Reference proteome</keyword>
<evidence type="ECO:0000313" key="4">
    <source>
        <dbReference type="Proteomes" id="UP000297229"/>
    </source>
</evidence>
<feature type="compositionally biased region" description="Polar residues" evidence="2">
    <location>
        <begin position="1"/>
        <end position="13"/>
    </location>
</feature>
<gene>
    <name evidence="3" type="ORF">BELL_0509g00070</name>
</gene>
<keyword evidence="1" id="KW-0175">Coiled coil</keyword>
<evidence type="ECO:0000256" key="1">
    <source>
        <dbReference type="SAM" id="Coils"/>
    </source>
</evidence>
<protein>
    <submittedName>
        <fullName evidence="3">Uncharacterized protein</fullName>
    </submittedName>
</protein>
<feature type="compositionally biased region" description="Basic and acidic residues" evidence="2">
    <location>
        <begin position="14"/>
        <end position="41"/>
    </location>
</feature>
<proteinExistence type="predicted"/>
<dbReference type="AlphaFoldDB" id="A0A4Z1JEF3"/>
<dbReference type="EMBL" id="PQXM01000507">
    <property type="protein sequence ID" value="TGO71948.1"/>
    <property type="molecule type" value="Genomic_DNA"/>
</dbReference>
<evidence type="ECO:0000313" key="3">
    <source>
        <dbReference type="EMBL" id="TGO71948.1"/>
    </source>
</evidence>
<name>A0A4Z1JEF3_9HELO</name>
<accession>A0A4Z1JEF3</accession>
<organism evidence="3 4">
    <name type="scientific">Botrytis elliptica</name>
    <dbReference type="NCBI Taxonomy" id="278938"/>
    <lineage>
        <taxon>Eukaryota</taxon>
        <taxon>Fungi</taxon>
        <taxon>Dikarya</taxon>
        <taxon>Ascomycota</taxon>
        <taxon>Pezizomycotina</taxon>
        <taxon>Leotiomycetes</taxon>
        <taxon>Helotiales</taxon>
        <taxon>Sclerotiniaceae</taxon>
        <taxon>Botrytis</taxon>
    </lineage>
</organism>
<evidence type="ECO:0000256" key="2">
    <source>
        <dbReference type="SAM" id="MobiDB-lite"/>
    </source>
</evidence>
<comment type="caution">
    <text evidence="3">The sequence shown here is derived from an EMBL/GenBank/DDBJ whole genome shotgun (WGS) entry which is preliminary data.</text>
</comment>
<feature type="region of interest" description="Disordered" evidence="2">
    <location>
        <begin position="1"/>
        <end position="54"/>
    </location>
</feature>
<feature type="coiled-coil region" evidence="1">
    <location>
        <begin position="113"/>
        <end position="182"/>
    </location>
</feature>